<keyword evidence="1" id="KW-0472">Membrane</keyword>
<feature type="transmembrane region" description="Helical" evidence="1">
    <location>
        <begin position="144"/>
        <end position="164"/>
    </location>
</feature>
<keyword evidence="3" id="KW-1185">Reference proteome</keyword>
<keyword evidence="1" id="KW-1133">Transmembrane helix</keyword>
<protein>
    <submittedName>
        <fullName evidence="2">Uncharacterized protein</fullName>
    </submittedName>
</protein>
<organism evidence="2 3">
    <name type="scientific">Stylosanthes scabra</name>
    <dbReference type="NCBI Taxonomy" id="79078"/>
    <lineage>
        <taxon>Eukaryota</taxon>
        <taxon>Viridiplantae</taxon>
        <taxon>Streptophyta</taxon>
        <taxon>Embryophyta</taxon>
        <taxon>Tracheophyta</taxon>
        <taxon>Spermatophyta</taxon>
        <taxon>Magnoliopsida</taxon>
        <taxon>eudicotyledons</taxon>
        <taxon>Gunneridae</taxon>
        <taxon>Pentapetalae</taxon>
        <taxon>rosids</taxon>
        <taxon>fabids</taxon>
        <taxon>Fabales</taxon>
        <taxon>Fabaceae</taxon>
        <taxon>Papilionoideae</taxon>
        <taxon>50 kb inversion clade</taxon>
        <taxon>dalbergioids sensu lato</taxon>
        <taxon>Dalbergieae</taxon>
        <taxon>Pterocarpus clade</taxon>
        <taxon>Stylosanthes</taxon>
    </lineage>
</organism>
<evidence type="ECO:0000256" key="1">
    <source>
        <dbReference type="SAM" id="Phobius"/>
    </source>
</evidence>
<reference evidence="2 3" key="1">
    <citation type="journal article" date="2023" name="Plants (Basel)">
        <title>Bridging the Gap: Combining Genomics and Transcriptomics Approaches to Understand Stylosanthes scabra, an Orphan Legume from the Brazilian Caatinga.</title>
        <authorList>
            <person name="Ferreira-Neto J.R.C."/>
            <person name="da Silva M.D."/>
            <person name="Binneck E."/>
            <person name="de Melo N.F."/>
            <person name="da Silva R.H."/>
            <person name="de Melo A.L.T.M."/>
            <person name="Pandolfi V."/>
            <person name="Bustamante F.O."/>
            <person name="Brasileiro-Vidal A.C."/>
            <person name="Benko-Iseppon A.M."/>
        </authorList>
    </citation>
    <scope>NUCLEOTIDE SEQUENCE [LARGE SCALE GENOMIC DNA]</scope>
    <source>
        <tissue evidence="2">Leaves</tissue>
    </source>
</reference>
<evidence type="ECO:0000313" key="3">
    <source>
        <dbReference type="Proteomes" id="UP001341840"/>
    </source>
</evidence>
<gene>
    <name evidence="2" type="ORF">PIB30_045457</name>
</gene>
<comment type="caution">
    <text evidence="2">The sequence shown here is derived from an EMBL/GenBank/DDBJ whole genome shotgun (WGS) entry which is preliminary data.</text>
</comment>
<name>A0ABU6TFV3_9FABA</name>
<feature type="non-terminal residue" evidence="2">
    <location>
        <position position="1"/>
    </location>
</feature>
<evidence type="ECO:0000313" key="2">
    <source>
        <dbReference type="EMBL" id="MED6147616.1"/>
    </source>
</evidence>
<sequence>LYSSSTSPPTSDPFTPTFVKPLINPNPNRCRPSVNLQSPSAASPSSLHRLHILLPSSPPPSTIRGFVGTPNVSIGVILNRRLPFDVALVVRSWCLRQPPSFGAPSAAAPSSVVRRRSLPPSLLFTASCCQLDLLILLASPSSSVFFVFSVAEIWLFLYWDFMFLNFSIGRKGLINSSLQSKLKSLYLGVG</sequence>
<proteinExistence type="predicted"/>
<dbReference type="EMBL" id="JASCZI010090898">
    <property type="protein sequence ID" value="MED6147616.1"/>
    <property type="molecule type" value="Genomic_DNA"/>
</dbReference>
<keyword evidence="1" id="KW-0812">Transmembrane</keyword>
<accession>A0ABU6TFV3</accession>
<dbReference type="Proteomes" id="UP001341840">
    <property type="component" value="Unassembled WGS sequence"/>
</dbReference>